<keyword evidence="3" id="KW-1185">Reference proteome</keyword>
<name>A0A2A3EIB6_APICC</name>
<feature type="region of interest" description="Disordered" evidence="1">
    <location>
        <begin position="1"/>
        <end position="37"/>
    </location>
</feature>
<gene>
    <name evidence="2" type="ORF">APICC_09373</name>
</gene>
<proteinExistence type="predicted"/>
<dbReference type="EMBL" id="KZ288244">
    <property type="protein sequence ID" value="PBC31214.1"/>
    <property type="molecule type" value="Genomic_DNA"/>
</dbReference>
<protein>
    <submittedName>
        <fullName evidence="2">Latrophilin Cirl</fullName>
    </submittedName>
</protein>
<organism evidence="2 3">
    <name type="scientific">Apis cerana cerana</name>
    <name type="common">Oriental honeybee</name>
    <dbReference type="NCBI Taxonomy" id="94128"/>
    <lineage>
        <taxon>Eukaryota</taxon>
        <taxon>Metazoa</taxon>
        <taxon>Ecdysozoa</taxon>
        <taxon>Arthropoda</taxon>
        <taxon>Hexapoda</taxon>
        <taxon>Insecta</taxon>
        <taxon>Pterygota</taxon>
        <taxon>Neoptera</taxon>
        <taxon>Endopterygota</taxon>
        <taxon>Hymenoptera</taxon>
        <taxon>Apocrita</taxon>
        <taxon>Aculeata</taxon>
        <taxon>Apoidea</taxon>
        <taxon>Anthophila</taxon>
        <taxon>Apidae</taxon>
        <taxon>Apis</taxon>
    </lineage>
</organism>
<dbReference type="OrthoDB" id="1100386at2759"/>
<dbReference type="AlphaFoldDB" id="A0A2A3EIB6"/>
<accession>A0A2A3EIB6</accession>
<dbReference type="STRING" id="94128.A0A2A3EIB6"/>
<feature type="compositionally biased region" description="Basic residues" evidence="1">
    <location>
        <begin position="58"/>
        <end position="69"/>
    </location>
</feature>
<dbReference type="Proteomes" id="UP000242457">
    <property type="component" value="Unassembled WGS sequence"/>
</dbReference>
<feature type="region of interest" description="Disordered" evidence="1">
    <location>
        <begin position="50"/>
        <end position="72"/>
    </location>
</feature>
<evidence type="ECO:0000256" key="1">
    <source>
        <dbReference type="SAM" id="MobiDB-lite"/>
    </source>
</evidence>
<evidence type="ECO:0000313" key="3">
    <source>
        <dbReference type="Proteomes" id="UP000242457"/>
    </source>
</evidence>
<evidence type="ECO:0000313" key="2">
    <source>
        <dbReference type="EMBL" id="PBC31214.1"/>
    </source>
</evidence>
<sequence length="238" mass="26176">MTLGHSGRNRGARGINEGNEMSGSRTTGGGGGGRRAALPYKHKYTEIIDGRVNGPSHHQLHAHHGQHVHLPRDLANEDEPVYEEIERGGGGGGGGEIQVSDMSDEDGRRQSDMSRQSSRSYGDHRPLIPYSPATDRNLMHYGQTLTDRGGGGGNIHCDEYSPAFERTLNTCWEKLRKQQAWYERGELPRLPASYGIPPQPDHTRTVAVLDGHTVVCHLQPQTDMYTGRGMPPPSYSEC</sequence>
<reference evidence="2 3" key="1">
    <citation type="submission" date="2014-07" db="EMBL/GenBank/DDBJ databases">
        <title>Genomic and transcriptomic analysis on Apis cerana provide comprehensive insights into honey bee biology.</title>
        <authorList>
            <person name="Diao Q."/>
            <person name="Sun L."/>
            <person name="Zheng H."/>
            <person name="Zheng H."/>
            <person name="Xu S."/>
            <person name="Wang S."/>
            <person name="Zeng Z."/>
            <person name="Hu F."/>
            <person name="Su S."/>
            <person name="Wu J."/>
        </authorList>
    </citation>
    <scope>NUCLEOTIDE SEQUENCE [LARGE SCALE GENOMIC DNA]</scope>
    <source>
        <tissue evidence="2">Pupae without intestine</tissue>
    </source>
</reference>
<feature type="region of interest" description="Disordered" evidence="1">
    <location>
        <begin position="84"/>
        <end position="136"/>
    </location>
</feature>